<keyword evidence="6" id="KW-0808">Transferase</keyword>
<comment type="cofactor">
    <cofactor evidence="13">
        <name>Mg(2+)</name>
        <dbReference type="ChEBI" id="CHEBI:18420"/>
    </cofactor>
</comment>
<dbReference type="GO" id="GO:0009239">
    <property type="term" value="P:enterobactin biosynthetic process"/>
    <property type="evidence" value="ECO:0007669"/>
    <property type="project" value="UniProtKB-UniPathway"/>
</dbReference>
<dbReference type="Proteomes" id="UP000494111">
    <property type="component" value="Unassembled WGS sequence"/>
</dbReference>
<dbReference type="RefSeq" id="WP_175216620.1">
    <property type="nucleotide sequence ID" value="NZ_CADIJO010000036.1"/>
</dbReference>
<keyword evidence="7" id="KW-0259">Enterobactin biosynthesis</keyword>
<dbReference type="GO" id="GO:0005886">
    <property type="term" value="C:plasma membrane"/>
    <property type="evidence" value="ECO:0007669"/>
    <property type="project" value="TreeGrafter"/>
</dbReference>
<dbReference type="Gene3D" id="3.90.470.20">
    <property type="entry name" value="4'-phosphopantetheinyl transferase domain"/>
    <property type="match status" value="1"/>
</dbReference>
<dbReference type="InterPro" id="IPR041354">
    <property type="entry name" value="4PPT_N"/>
</dbReference>
<evidence type="ECO:0000313" key="17">
    <source>
        <dbReference type="Proteomes" id="UP000494111"/>
    </source>
</evidence>
<accession>A0A6S7ARC7</accession>
<keyword evidence="13" id="KW-0479">Metal-binding</keyword>
<feature type="binding site" evidence="12">
    <location>
        <position position="65"/>
    </location>
    <ligand>
        <name>CoA</name>
        <dbReference type="ChEBI" id="CHEBI:57287"/>
    </ligand>
</feature>
<evidence type="ECO:0000256" key="10">
    <source>
        <dbReference type="ARBA" id="ARBA00049176"/>
    </source>
</evidence>
<dbReference type="GO" id="GO:0008897">
    <property type="term" value="F:holo-[acyl-carrier-protein] synthase activity"/>
    <property type="evidence" value="ECO:0007669"/>
    <property type="project" value="InterPro"/>
</dbReference>
<dbReference type="InterPro" id="IPR003542">
    <property type="entry name" value="Enbac_synth_compD-like"/>
</dbReference>
<comment type="function">
    <text evidence="1">Involved in the biosynthesis of the siderophore enterobactin (enterochelin), which is a macrocyclic trimeric lactone of N-(2,3-dihydroxybenzoyl)-serine. The serine trilactone serves as a scaffolding for the three catechol functionalities that provide hexadentate coordination for the tightly ligated iron(2+) atoms. Plays an essential role in the assembly of the enterobactin by catalyzing the transfer of the 4'-phosphopantetheine (Ppant) moiety from coenzyme A to the apo-domains of both EntB (ArCP domain) and EntF (PCP domain) to yield their holo-forms which make them competent for the activation of 2,3-dihydroxybenzoate (DHB) and L-serine, respectively.</text>
</comment>
<protein>
    <recommendedName>
        <fullName evidence="5">Enterobactin synthase component D</fullName>
    </recommendedName>
    <alternativeName>
        <fullName evidence="8">4'-phosphopantetheinyl transferase EntD</fullName>
    </alternativeName>
    <alternativeName>
        <fullName evidence="9">Enterochelin synthase D</fullName>
    </alternativeName>
</protein>
<evidence type="ECO:0000256" key="11">
    <source>
        <dbReference type="ARBA" id="ARBA00049191"/>
    </source>
</evidence>
<evidence type="ECO:0000259" key="15">
    <source>
        <dbReference type="Pfam" id="PF17837"/>
    </source>
</evidence>
<gene>
    <name evidence="16" type="ORF">LMG3458_05784</name>
</gene>
<dbReference type="GO" id="GO:0000287">
    <property type="term" value="F:magnesium ion binding"/>
    <property type="evidence" value="ECO:0007669"/>
    <property type="project" value="InterPro"/>
</dbReference>
<evidence type="ECO:0000256" key="3">
    <source>
        <dbReference type="ARBA" id="ARBA00008342"/>
    </source>
</evidence>
<dbReference type="Pfam" id="PF01648">
    <property type="entry name" value="ACPS"/>
    <property type="match status" value="1"/>
</dbReference>
<feature type="binding site" evidence="12">
    <location>
        <position position="181"/>
    </location>
    <ligand>
        <name>CoA</name>
        <dbReference type="ChEBI" id="CHEBI:57287"/>
    </ligand>
</feature>
<evidence type="ECO:0000256" key="12">
    <source>
        <dbReference type="PIRSR" id="PIRSR603542-1"/>
    </source>
</evidence>
<feature type="binding site" evidence="12">
    <location>
        <position position="167"/>
    </location>
    <ligand>
        <name>CoA</name>
        <dbReference type="ChEBI" id="CHEBI:57287"/>
    </ligand>
</feature>
<feature type="binding site" evidence="13">
    <location>
        <position position="125"/>
    </location>
    <ligand>
        <name>Mg(2+)</name>
        <dbReference type="ChEBI" id="CHEBI:18420"/>
    </ligand>
</feature>
<evidence type="ECO:0000256" key="8">
    <source>
        <dbReference type="ARBA" id="ARBA00029894"/>
    </source>
</evidence>
<comment type="subunit">
    <text evidence="4">EntB, EntD, EntE, and EntF form a multienzyme complex called enterobactin synthase.</text>
</comment>
<evidence type="ECO:0000256" key="7">
    <source>
        <dbReference type="ARBA" id="ARBA00023191"/>
    </source>
</evidence>
<dbReference type="SUPFAM" id="SSF56214">
    <property type="entry name" value="4'-phosphopantetheinyl transferase"/>
    <property type="match status" value="1"/>
</dbReference>
<evidence type="ECO:0000256" key="4">
    <source>
        <dbReference type="ARBA" id="ARBA00011503"/>
    </source>
</evidence>
<proteinExistence type="inferred from homology"/>
<evidence type="ECO:0000256" key="1">
    <source>
        <dbReference type="ARBA" id="ARBA00003937"/>
    </source>
</evidence>
<comment type="similarity">
    <text evidence="3">Belongs to the P-Pant transferase superfamily. EntD family.</text>
</comment>
<keyword evidence="13" id="KW-0460">Magnesium</keyword>
<comment type="pathway">
    <text evidence="2">Siderophore biosynthesis; enterobactin biosynthesis.</text>
</comment>
<evidence type="ECO:0000313" key="16">
    <source>
        <dbReference type="EMBL" id="CAB3741015.1"/>
    </source>
</evidence>
<feature type="binding site" evidence="12">
    <location>
        <position position="123"/>
    </location>
    <ligand>
        <name>CoA</name>
        <dbReference type="ChEBI" id="CHEBI:57287"/>
    </ligand>
</feature>
<feature type="binding site" evidence="12">
    <location>
        <position position="57"/>
    </location>
    <ligand>
        <name>CoA</name>
        <dbReference type="ChEBI" id="CHEBI:57287"/>
    </ligand>
</feature>
<feature type="binding site" evidence="12">
    <location>
        <position position="171"/>
    </location>
    <ligand>
        <name>CoA</name>
        <dbReference type="ChEBI" id="CHEBI:57287"/>
    </ligand>
</feature>
<dbReference type="GO" id="GO:0009366">
    <property type="term" value="C:enterobactin synthetase complex"/>
    <property type="evidence" value="ECO:0007669"/>
    <property type="project" value="InterPro"/>
</dbReference>
<feature type="binding site" evidence="12">
    <location>
        <begin position="101"/>
        <end position="102"/>
    </location>
    <ligand>
        <name>CoA</name>
        <dbReference type="ChEBI" id="CHEBI:57287"/>
    </ligand>
</feature>
<feature type="binding site" evidence="13">
    <location>
        <position position="123"/>
    </location>
    <ligand>
        <name>Mg(2+)</name>
        <dbReference type="ChEBI" id="CHEBI:18420"/>
    </ligand>
</feature>
<comment type="catalytic activity">
    <reaction evidence="10">
        <text>apo-[aryl-carrier protein] + CoA = holo-[aryl-carrier protein] + adenosine 3',5'-bisphosphate + H(+)</text>
        <dbReference type="Rhea" id="RHEA:48404"/>
        <dbReference type="Rhea" id="RHEA-COMP:15903"/>
        <dbReference type="Rhea" id="RHEA-COMP:17557"/>
        <dbReference type="ChEBI" id="CHEBI:15378"/>
        <dbReference type="ChEBI" id="CHEBI:29999"/>
        <dbReference type="ChEBI" id="CHEBI:57287"/>
        <dbReference type="ChEBI" id="CHEBI:58343"/>
        <dbReference type="ChEBI" id="CHEBI:64479"/>
    </reaction>
</comment>
<dbReference type="AlphaFoldDB" id="A0A6S7ARC7"/>
<dbReference type="EMBL" id="CADIJO010000036">
    <property type="protein sequence ID" value="CAB3741015.1"/>
    <property type="molecule type" value="Genomic_DNA"/>
</dbReference>
<dbReference type="InterPro" id="IPR037143">
    <property type="entry name" value="4-PPantetheinyl_Trfase_dom_sf"/>
</dbReference>
<sequence length="235" mass="25240">MHRFPPAPDTVNPLPDAYAPFVLTGRIAQRVLRLPVEVGAAQAGATGVAPAPAAQRRHAEYQAGRDLAATLLAGLGAQTLQVGTDADRAPVWPDGFTGSISHSRQLLAVAVGRHEDTRGLGIDLEAIANADELQAIESVCMVPEEHALVGNALPRADWATLVFSAKEAFYKCQFPLTRCPLEFGDLAVMHADVSAQRLVLRLQRDAGPDFRRGQSFHCGYRYGQGHVYTAVQLAP</sequence>
<dbReference type="InterPro" id="IPR008278">
    <property type="entry name" value="4-PPantetheinyl_Trfase_dom"/>
</dbReference>
<feature type="domain" description="4'-phosphopantetheinyl transferase" evidence="14">
    <location>
        <begin position="119"/>
        <end position="202"/>
    </location>
</feature>
<evidence type="ECO:0000256" key="2">
    <source>
        <dbReference type="ARBA" id="ARBA00004993"/>
    </source>
</evidence>
<dbReference type="Pfam" id="PF17837">
    <property type="entry name" value="4PPT_N"/>
    <property type="match status" value="1"/>
</dbReference>
<evidence type="ECO:0000256" key="5">
    <source>
        <dbReference type="ARBA" id="ARBA00019087"/>
    </source>
</evidence>
<evidence type="ECO:0000256" key="6">
    <source>
        <dbReference type="ARBA" id="ARBA00022679"/>
    </source>
</evidence>
<reference evidence="16 17" key="1">
    <citation type="submission" date="2020-04" db="EMBL/GenBank/DDBJ databases">
        <authorList>
            <person name="De Canck E."/>
        </authorList>
    </citation>
    <scope>NUCLEOTIDE SEQUENCE [LARGE SCALE GENOMIC DNA]</scope>
    <source>
        <strain evidence="16 17">LMG 3458</strain>
    </source>
</reference>
<dbReference type="PANTHER" id="PTHR38096">
    <property type="entry name" value="ENTEROBACTIN SYNTHASE COMPONENT D"/>
    <property type="match status" value="1"/>
</dbReference>
<dbReference type="PRINTS" id="PR01399">
    <property type="entry name" value="ENTSNTHTASED"/>
</dbReference>
<organism evidence="16 17">
    <name type="scientific">Achromobacter deleyi</name>
    <dbReference type="NCBI Taxonomy" id="1353891"/>
    <lineage>
        <taxon>Bacteria</taxon>
        <taxon>Pseudomonadati</taxon>
        <taxon>Pseudomonadota</taxon>
        <taxon>Betaproteobacteria</taxon>
        <taxon>Burkholderiales</taxon>
        <taxon>Alcaligenaceae</taxon>
        <taxon>Achromobacter</taxon>
    </lineage>
</organism>
<evidence type="ECO:0000259" key="14">
    <source>
        <dbReference type="Pfam" id="PF01648"/>
    </source>
</evidence>
<feature type="domain" description="4'-phosphopantetheinyl transferase N-terminal" evidence="15">
    <location>
        <begin position="52"/>
        <end position="111"/>
    </location>
</feature>
<evidence type="ECO:0000256" key="13">
    <source>
        <dbReference type="PIRSR" id="PIRSR603542-2"/>
    </source>
</evidence>
<evidence type="ECO:0000256" key="9">
    <source>
        <dbReference type="ARBA" id="ARBA00031996"/>
    </source>
</evidence>
<name>A0A6S7ARC7_9BURK</name>
<dbReference type="UniPathway" id="UPA00017"/>
<dbReference type="PANTHER" id="PTHR38096:SF1">
    <property type="entry name" value="ENTEROBACTIN SYNTHASE COMPONENT D"/>
    <property type="match status" value="1"/>
</dbReference>
<comment type="catalytic activity">
    <reaction evidence="11">
        <text>apo-[peptidyl-carrier protein] + CoA = holo-[peptidyl-carrier protein] + adenosine 3',5'-bisphosphate + H(+)</text>
        <dbReference type="Rhea" id="RHEA:46228"/>
        <dbReference type="Rhea" id="RHEA-COMP:11479"/>
        <dbReference type="Rhea" id="RHEA-COMP:11480"/>
        <dbReference type="ChEBI" id="CHEBI:15378"/>
        <dbReference type="ChEBI" id="CHEBI:29999"/>
        <dbReference type="ChEBI" id="CHEBI:57287"/>
        <dbReference type="ChEBI" id="CHEBI:58343"/>
        <dbReference type="ChEBI" id="CHEBI:64479"/>
    </reaction>
</comment>